<dbReference type="InterPro" id="IPR025661">
    <property type="entry name" value="Pept_asp_AS"/>
</dbReference>
<dbReference type="InterPro" id="IPR037219">
    <property type="entry name" value="Peptidase_M41-like"/>
</dbReference>
<proteinExistence type="predicted"/>
<organism evidence="3 4">
    <name type="scientific">Heterodera trifolii</name>
    <dbReference type="NCBI Taxonomy" id="157864"/>
    <lineage>
        <taxon>Eukaryota</taxon>
        <taxon>Metazoa</taxon>
        <taxon>Ecdysozoa</taxon>
        <taxon>Nematoda</taxon>
        <taxon>Chromadorea</taxon>
        <taxon>Rhabditida</taxon>
        <taxon>Tylenchina</taxon>
        <taxon>Tylenchomorpha</taxon>
        <taxon>Tylenchoidea</taxon>
        <taxon>Heteroderidae</taxon>
        <taxon>Heteroderinae</taxon>
        <taxon>Heterodera</taxon>
    </lineage>
</organism>
<accession>A0ABD2L2B2</accession>
<keyword evidence="1" id="KW-0732">Signal</keyword>
<evidence type="ECO:0000256" key="1">
    <source>
        <dbReference type="SAM" id="SignalP"/>
    </source>
</evidence>
<comment type="caution">
    <text evidence="3">The sequence shown here is derived from an EMBL/GenBank/DDBJ whole genome shotgun (WGS) entry which is preliminary data.</text>
</comment>
<evidence type="ECO:0000313" key="3">
    <source>
        <dbReference type="EMBL" id="KAL3109289.1"/>
    </source>
</evidence>
<dbReference type="PROSITE" id="PS00640">
    <property type="entry name" value="THIOL_PROTEASE_ASN"/>
    <property type="match status" value="1"/>
</dbReference>
<gene>
    <name evidence="3" type="ORF">niasHT_010553</name>
</gene>
<dbReference type="Gene3D" id="2.40.50.170">
    <property type="entry name" value="Cysteine proteinases. Chain C"/>
    <property type="match status" value="1"/>
</dbReference>
<protein>
    <recommendedName>
        <fullName evidence="2">Peptidase C1A papain C-terminal domain-containing protein</fullName>
    </recommendedName>
</protein>
<evidence type="ECO:0000313" key="4">
    <source>
        <dbReference type="Proteomes" id="UP001620626"/>
    </source>
</evidence>
<dbReference type="Pfam" id="PF00112">
    <property type="entry name" value="Peptidase_C1"/>
    <property type="match status" value="1"/>
</dbReference>
<dbReference type="SUPFAM" id="SSF54001">
    <property type="entry name" value="Cysteine proteinases"/>
    <property type="match status" value="1"/>
</dbReference>
<dbReference type="SUPFAM" id="SSF140990">
    <property type="entry name" value="FtsH protease domain-like"/>
    <property type="match status" value="1"/>
</dbReference>
<feature type="chain" id="PRO_5044860419" description="Peptidase C1A papain C-terminal domain-containing protein" evidence="1">
    <location>
        <begin position="22"/>
        <end position="256"/>
    </location>
</feature>
<dbReference type="EMBL" id="JBICBT010000574">
    <property type="protein sequence ID" value="KAL3109289.1"/>
    <property type="molecule type" value="Genomic_DNA"/>
</dbReference>
<dbReference type="InterPro" id="IPR038765">
    <property type="entry name" value="Papain-like_cys_pep_sf"/>
</dbReference>
<sequence length="256" mass="28844">MTVQFVVLPLITLLMLPYFFAYELETVCGHEAAHAAVAAITSNQFPLINISVSRKPLGGATYICFPIYYTLEELLTAIDIKSGGIIYDNLKDNATEGGFKDMDDAYALALTYITLKRTPWMKRAKKMIYKKEEIGDSLQREIEDIIIERFCVVKNLISATRVMEAIYKLSAKLCELFILSPEQVDEFFVDLKPPKKGGDECIADKSNYVISVVGWGKDAASGVPYWIGRNSWDTAWGEQGWFRVVMSEYRDAGSKN</sequence>
<dbReference type="InterPro" id="IPR000668">
    <property type="entry name" value="Peptidase_C1A_C"/>
</dbReference>
<feature type="domain" description="Peptidase C1A papain C-terminal" evidence="2">
    <location>
        <begin position="200"/>
        <end position="249"/>
    </location>
</feature>
<feature type="signal peptide" evidence="1">
    <location>
        <begin position="1"/>
        <end position="21"/>
    </location>
</feature>
<evidence type="ECO:0000259" key="2">
    <source>
        <dbReference type="Pfam" id="PF00112"/>
    </source>
</evidence>
<dbReference type="Proteomes" id="UP001620626">
    <property type="component" value="Unassembled WGS sequence"/>
</dbReference>
<name>A0ABD2L2B2_9BILA</name>
<keyword evidence="4" id="KW-1185">Reference proteome</keyword>
<reference evidence="3 4" key="1">
    <citation type="submission" date="2024-10" db="EMBL/GenBank/DDBJ databases">
        <authorList>
            <person name="Kim D."/>
        </authorList>
    </citation>
    <scope>NUCLEOTIDE SEQUENCE [LARGE SCALE GENOMIC DNA]</scope>
    <source>
        <strain evidence="3">BH-2024</strain>
    </source>
</reference>
<dbReference type="Gene3D" id="1.20.58.760">
    <property type="entry name" value="Peptidase M41"/>
    <property type="match status" value="1"/>
</dbReference>
<dbReference type="AlphaFoldDB" id="A0ABD2L2B2"/>